<evidence type="ECO:0000256" key="1">
    <source>
        <dbReference type="ARBA" id="ARBA00004651"/>
    </source>
</evidence>
<evidence type="ECO:0000256" key="8">
    <source>
        <dbReference type="SAM" id="Phobius"/>
    </source>
</evidence>
<comment type="similarity">
    <text evidence="2">Belongs to the binding-protein-dependent transport system permease family. FecCD subfamily.</text>
</comment>
<feature type="transmembrane region" description="Helical" evidence="8">
    <location>
        <begin position="244"/>
        <end position="269"/>
    </location>
</feature>
<dbReference type="GO" id="GO:0022857">
    <property type="term" value="F:transmembrane transporter activity"/>
    <property type="evidence" value="ECO:0007669"/>
    <property type="project" value="InterPro"/>
</dbReference>
<proteinExistence type="inferred from homology"/>
<feature type="transmembrane region" description="Helical" evidence="8">
    <location>
        <begin position="150"/>
        <end position="174"/>
    </location>
</feature>
<gene>
    <name evidence="9" type="ORF">DD666_19855</name>
</gene>
<feature type="transmembrane region" description="Helical" evidence="8">
    <location>
        <begin position="98"/>
        <end position="117"/>
    </location>
</feature>
<dbReference type="GO" id="GO:0005886">
    <property type="term" value="C:plasma membrane"/>
    <property type="evidence" value="ECO:0007669"/>
    <property type="project" value="UniProtKB-SubCell"/>
</dbReference>
<keyword evidence="5 8" id="KW-0812">Transmembrane</keyword>
<dbReference type="EMBL" id="DOEK01000042">
    <property type="protein sequence ID" value="HBP31653.1"/>
    <property type="molecule type" value="Genomic_DNA"/>
</dbReference>
<comment type="caution">
    <text evidence="9">The sequence shown here is derived from an EMBL/GenBank/DDBJ whole genome shotgun (WGS) entry which is preliminary data.</text>
</comment>
<feature type="transmembrane region" description="Helical" evidence="8">
    <location>
        <begin position="70"/>
        <end position="91"/>
    </location>
</feature>
<dbReference type="Gene3D" id="1.10.3470.10">
    <property type="entry name" value="ABC transporter involved in vitamin B12 uptake, BtuC"/>
    <property type="match status" value="1"/>
</dbReference>
<dbReference type="CDD" id="cd06550">
    <property type="entry name" value="TM_ABC_iron-siderophores_like"/>
    <property type="match status" value="1"/>
</dbReference>
<dbReference type="InterPro" id="IPR000522">
    <property type="entry name" value="ABC_transptr_permease_BtuC"/>
</dbReference>
<keyword evidence="4" id="KW-1003">Cell membrane</keyword>
<accession>A0A356LKU5</accession>
<comment type="subcellular location">
    <subcellularLocation>
        <location evidence="1">Cell membrane</location>
        <topology evidence="1">Multi-pass membrane protein</topology>
    </subcellularLocation>
</comment>
<keyword evidence="3" id="KW-0813">Transport</keyword>
<evidence type="ECO:0000313" key="10">
    <source>
        <dbReference type="Proteomes" id="UP000264036"/>
    </source>
</evidence>
<organism evidence="9 10">
    <name type="scientific">Advenella kashmirensis</name>
    <dbReference type="NCBI Taxonomy" id="310575"/>
    <lineage>
        <taxon>Bacteria</taxon>
        <taxon>Pseudomonadati</taxon>
        <taxon>Pseudomonadota</taxon>
        <taxon>Betaproteobacteria</taxon>
        <taxon>Burkholderiales</taxon>
        <taxon>Alcaligenaceae</taxon>
    </lineage>
</organism>
<dbReference type="Pfam" id="PF01032">
    <property type="entry name" value="FecCD"/>
    <property type="match status" value="1"/>
</dbReference>
<feature type="transmembrane region" description="Helical" evidence="8">
    <location>
        <begin position="123"/>
        <end position="143"/>
    </location>
</feature>
<dbReference type="AlphaFoldDB" id="A0A356LKU5"/>
<keyword evidence="7 8" id="KW-0472">Membrane</keyword>
<reference evidence="9 10" key="1">
    <citation type="journal article" date="2018" name="Nat. Biotechnol.">
        <title>A standardized bacterial taxonomy based on genome phylogeny substantially revises the tree of life.</title>
        <authorList>
            <person name="Parks D.H."/>
            <person name="Chuvochina M."/>
            <person name="Waite D.W."/>
            <person name="Rinke C."/>
            <person name="Skarshewski A."/>
            <person name="Chaumeil P.A."/>
            <person name="Hugenholtz P."/>
        </authorList>
    </citation>
    <scope>NUCLEOTIDE SEQUENCE [LARGE SCALE GENOMIC DNA]</scope>
    <source>
        <strain evidence="9">UBA10707</strain>
    </source>
</reference>
<evidence type="ECO:0000256" key="5">
    <source>
        <dbReference type="ARBA" id="ARBA00022692"/>
    </source>
</evidence>
<dbReference type="Proteomes" id="UP000264036">
    <property type="component" value="Unassembled WGS sequence"/>
</dbReference>
<sequence>MQINAAPDQGRVRKSFTILLLILLAAIILGSVSGAVVIPVHQWWPVLTGGQGDETQLLRQIFLDIRLPRVVFGIVTGAALALSGVVMQALFRNPLAEPGLIGVSAGAALGAVSAIVLTAAGFWVVSFAAFAGSLLSTWLAYLVGRRYAGVAGLLLAGIAINAISGSLIGLLTYIATDTQLRDLTFWGMGSLASANWRTIGLLGPWALVICVLLCREWRALNALLLGEREVSHLGFSMKHLRRRLIVGIALLVGPLVAMTGGIGFVGLVVPHCLRMIMGANHRHLLPASMAGGALALVMADWLARVVVIPAELPIGLVTSLIGGPFFLWLLVKRNMR</sequence>
<feature type="transmembrane region" description="Helical" evidence="8">
    <location>
        <begin position="194"/>
        <end position="214"/>
    </location>
</feature>
<dbReference type="PANTHER" id="PTHR30472:SF25">
    <property type="entry name" value="ABC TRANSPORTER PERMEASE PROTEIN MJ0876-RELATED"/>
    <property type="match status" value="1"/>
</dbReference>
<evidence type="ECO:0000256" key="3">
    <source>
        <dbReference type="ARBA" id="ARBA00022448"/>
    </source>
</evidence>
<dbReference type="FunFam" id="1.10.3470.10:FF:000001">
    <property type="entry name" value="Vitamin B12 ABC transporter permease BtuC"/>
    <property type="match status" value="1"/>
</dbReference>
<keyword evidence="6 8" id="KW-1133">Transmembrane helix</keyword>
<protein>
    <submittedName>
        <fullName evidence="9">Iron ABC transporter</fullName>
    </submittedName>
</protein>
<evidence type="ECO:0000256" key="7">
    <source>
        <dbReference type="ARBA" id="ARBA00023136"/>
    </source>
</evidence>
<dbReference type="PANTHER" id="PTHR30472">
    <property type="entry name" value="FERRIC ENTEROBACTIN TRANSPORT SYSTEM PERMEASE PROTEIN"/>
    <property type="match status" value="1"/>
</dbReference>
<feature type="transmembrane region" description="Helical" evidence="8">
    <location>
        <begin position="314"/>
        <end position="331"/>
    </location>
</feature>
<evidence type="ECO:0000256" key="6">
    <source>
        <dbReference type="ARBA" id="ARBA00022989"/>
    </source>
</evidence>
<dbReference type="GO" id="GO:0033214">
    <property type="term" value="P:siderophore-iron import into cell"/>
    <property type="evidence" value="ECO:0007669"/>
    <property type="project" value="TreeGrafter"/>
</dbReference>
<evidence type="ECO:0000256" key="4">
    <source>
        <dbReference type="ARBA" id="ARBA00022475"/>
    </source>
</evidence>
<dbReference type="SUPFAM" id="SSF81345">
    <property type="entry name" value="ABC transporter involved in vitamin B12 uptake, BtuC"/>
    <property type="match status" value="1"/>
</dbReference>
<dbReference type="InterPro" id="IPR037294">
    <property type="entry name" value="ABC_BtuC-like"/>
</dbReference>
<evidence type="ECO:0000313" key="9">
    <source>
        <dbReference type="EMBL" id="HBP31653.1"/>
    </source>
</evidence>
<name>A0A356LKU5_9BURK</name>
<evidence type="ECO:0000256" key="2">
    <source>
        <dbReference type="ARBA" id="ARBA00007935"/>
    </source>
</evidence>